<dbReference type="NCBIfam" id="NF038065">
    <property type="entry name" value="Pr6Pr"/>
    <property type="match status" value="1"/>
</dbReference>
<sequence length="212" mass="22849">MSAARLAAIVGALVGVFGLILQHVLLYADMTSNGASPVEATWRYFAYFTILTNTFVTLVMARAALNPASATGLNSRRVELMAVTSILFVCITYNVLLAARWDPQGWQKVADVIVHNVVPILFAIFWALRPHGGLTWRDAAFAALWPAAYAVYGLTRGAFDGFYPYFFMDPTAISYVQIAVNLAGLVVAFMIGAGIIVAVSGALGRRKAPDSP</sequence>
<evidence type="ECO:0008006" key="4">
    <source>
        <dbReference type="Google" id="ProtNLM"/>
    </source>
</evidence>
<feature type="transmembrane region" description="Helical" evidence="1">
    <location>
        <begin position="77"/>
        <end position="97"/>
    </location>
</feature>
<proteinExistence type="predicted"/>
<dbReference type="KEGG" id="tsv:DSM104635_01589"/>
<evidence type="ECO:0000313" key="2">
    <source>
        <dbReference type="EMBL" id="QGZ94759.1"/>
    </source>
</evidence>
<keyword evidence="3" id="KW-1185">Reference proteome</keyword>
<reference evidence="3" key="1">
    <citation type="submission" date="2019-12" db="EMBL/GenBank/DDBJ databases">
        <title>Complete genome of Terracaulis silvestris 0127_4.</title>
        <authorList>
            <person name="Vieira S."/>
            <person name="Riedel T."/>
            <person name="Sproer C."/>
            <person name="Pascual J."/>
            <person name="Boedeker C."/>
            <person name="Overmann J."/>
        </authorList>
    </citation>
    <scope>NUCLEOTIDE SEQUENCE [LARGE SCALE GENOMIC DNA]</scope>
    <source>
        <strain evidence="3">0127_4</strain>
    </source>
</reference>
<accession>A0A6I6MJC3</accession>
<dbReference type="InterPro" id="IPR049713">
    <property type="entry name" value="Pr6Pr-like"/>
</dbReference>
<dbReference type="Proteomes" id="UP000431269">
    <property type="component" value="Chromosome"/>
</dbReference>
<protein>
    <recommendedName>
        <fullName evidence="4">FAR-17a/AIG1-like protein</fullName>
    </recommendedName>
</protein>
<keyword evidence="1" id="KW-0812">Transmembrane</keyword>
<keyword evidence="1" id="KW-0472">Membrane</keyword>
<feature type="transmembrane region" description="Helical" evidence="1">
    <location>
        <begin position="140"/>
        <end position="159"/>
    </location>
</feature>
<dbReference type="RefSeq" id="WP_158765673.1">
    <property type="nucleotide sequence ID" value="NZ_CP047045.1"/>
</dbReference>
<dbReference type="EMBL" id="CP047045">
    <property type="protein sequence ID" value="QGZ94759.1"/>
    <property type="molecule type" value="Genomic_DNA"/>
</dbReference>
<keyword evidence="1" id="KW-1133">Transmembrane helix</keyword>
<organism evidence="2 3">
    <name type="scientific">Terricaulis silvestris</name>
    <dbReference type="NCBI Taxonomy" id="2686094"/>
    <lineage>
        <taxon>Bacteria</taxon>
        <taxon>Pseudomonadati</taxon>
        <taxon>Pseudomonadota</taxon>
        <taxon>Alphaproteobacteria</taxon>
        <taxon>Caulobacterales</taxon>
        <taxon>Caulobacteraceae</taxon>
        <taxon>Terricaulis</taxon>
    </lineage>
</organism>
<evidence type="ECO:0000256" key="1">
    <source>
        <dbReference type="SAM" id="Phobius"/>
    </source>
</evidence>
<name>A0A6I6MJC3_9CAUL</name>
<evidence type="ECO:0000313" key="3">
    <source>
        <dbReference type="Proteomes" id="UP000431269"/>
    </source>
</evidence>
<gene>
    <name evidence="2" type="ORF">DSM104635_01589</name>
</gene>
<feature type="transmembrane region" description="Helical" evidence="1">
    <location>
        <begin position="109"/>
        <end position="128"/>
    </location>
</feature>
<feature type="transmembrane region" description="Helical" evidence="1">
    <location>
        <begin position="44"/>
        <end position="65"/>
    </location>
</feature>
<feature type="transmembrane region" description="Helical" evidence="1">
    <location>
        <begin position="179"/>
        <end position="203"/>
    </location>
</feature>
<dbReference type="AlphaFoldDB" id="A0A6I6MJC3"/>